<organism evidence="2 3">
    <name type="scientific">Rippkaea orientalis (strain PCC 8801 / RF-1)</name>
    <name type="common">Cyanothece sp. (strain PCC 8801)</name>
    <dbReference type="NCBI Taxonomy" id="41431"/>
    <lineage>
        <taxon>Bacteria</taxon>
        <taxon>Bacillati</taxon>
        <taxon>Cyanobacteriota</taxon>
        <taxon>Cyanophyceae</taxon>
        <taxon>Oscillatoriophycideae</taxon>
        <taxon>Chroococcales</taxon>
        <taxon>Aphanothecaceae</taxon>
        <taxon>Rippkaea</taxon>
        <taxon>Rippkaea orientalis</taxon>
    </lineage>
</organism>
<dbReference type="EMBL" id="CP001287">
    <property type="protein sequence ID" value="ACK64266.1"/>
    <property type="molecule type" value="Genomic_DNA"/>
</dbReference>
<dbReference type="Proteomes" id="UP000008204">
    <property type="component" value="Chromosome"/>
</dbReference>
<gene>
    <name evidence="2" type="ordered locus">PCC8801_0162</name>
</gene>
<dbReference type="HOGENOM" id="CLU_037600_0_0_3"/>
<dbReference type="GO" id="GO:0046906">
    <property type="term" value="F:tetrapyrrole binding"/>
    <property type="evidence" value="ECO:0007669"/>
    <property type="project" value="TreeGrafter"/>
</dbReference>
<dbReference type="SUPFAM" id="SSF140869">
    <property type="entry name" value="GUN4-like"/>
    <property type="match status" value="1"/>
</dbReference>
<dbReference type="InterPro" id="IPR037215">
    <property type="entry name" value="GUN4-like_sf"/>
</dbReference>
<dbReference type="eggNOG" id="COG0515">
    <property type="taxonomic scope" value="Bacteria"/>
</dbReference>
<protein>
    <recommendedName>
        <fullName evidence="1">GUN4-like domain-containing protein</fullName>
    </recommendedName>
</protein>
<dbReference type="Gene3D" id="1.25.40.620">
    <property type="match status" value="1"/>
</dbReference>
<dbReference type="PANTHER" id="PTHR34800:SF1">
    <property type="entry name" value="TETRAPYRROLE-BINDING PROTEIN, CHLOROPLASTIC"/>
    <property type="match status" value="1"/>
</dbReference>
<dbReference type="AlphaFoldDB" id="B7K1V9"/>
<dbReference type="KEGG" id="cyp:PCC8801_0162"/>
<keyword evidence="3" id="KW-1185">Reference proteome</keyword>
<reference evidence="3" key="1">
    <citation type="journal article" date="2011" name="MBio">
        <title>Novel metabolic attributes of the genus Cyanothece, comprising a group of unicellular nitrogen-fixing Cyanobacteria.</title>
        <authorList>
            <person name="Bandyopadhyay A."/>
            <person name="Elvitigala T."/>
            <person name="Welsh E."/>
            <person name="Stockel J."/>
            <person name="Liberton M."/>
            <person name="Min H."/>
            <person name="Sherman L.A."/>
            <person name="Pakrasi H.B."/>
        </authorList>
    </citation>
    <scope>NUCLEOTIDE SEQUENCE [LARGE SCALE GENOMIC DNA]</scope>
    <source>
        <strain evidence="3">PCC 8801</strain>
    </source>
</reference>
<dbReference type="OrthoDB" id="571425at2"/>
<proteinExistence type="predicted"/>
<evidence type="ECO:0000259" key="1">
    <source>
        <dbReference type="Pfam" id="PF05419"/>
    </source>
</evidence>
<evidence type="ECO:0000313" key="3">
    <source>
        <dbReference type="Proteomes" id="UP000008204"/>
    </source>
</evidence>
<name>B7K1V9_RIPO1</name>
<sequence>MMAVKTIKIFLASSLELKEDRKEFEIFINRKNKEYIKKSIFLHLELWEDFIDAMSATRLQDEYNKAIKECDVFVSLFLTKVGQYTEEEFDTAFGKFKENNKPLIYTYFKDSQINLSRITPEINTLLKFKEKLDQLGHFYTPYKSIEDLKYQFGEQLTKIIPTLVESEFNQIQSDNKVLESLSKEEKIELKSEKNIDYSKLEKILSGKERNKYKQADYQTYELILQAANRLEEGWLRLEDIDKLPCHLLRKIDSIWANTDAGDYSFRMQKKIINNFNGIENNQEMWNKFGDYLRSRNQDGWFSYNDLYSDIFHSTAQGYFPHFFLKIAEIGDIDVTIILFHFFSRLENCRV</sequence>
<dbReference type="RefSeq" id="WP_012593543.1">
    <property type="nucleotide sequence ID" value="NC_011726.1"/>
</dbReference>
<dbReference type="InterPro" id="IPR008629">
    <property type="entry name" value="GUN4-like"/>
</dbReference>
<dbReference type="Pfam" id="PF05419">
    <property type="entry name" value="GUN4"/>
    <property type="match status" value="1"/>
</dbReference>
<evidence type="ECO:0000313" key="2">
    <source>
        <dbReference type="EMBL" id="ACK64266.1"/>
    </source>
</evidence>
<dbReference type="PANTHER" id="PTHR34800">
    <property type="entry name" value="TETRAPYRROLE-BINDING PROTEIN, CHLOROPLASTIC"/>
    <property type="match status" value="1"/>
</dbReference>
<feature type="domain" description="GUN4-like" evidence="1">
    <location>
        <begin position="190"/>
        <end position="321"/>
    </location>
</feature>
<dbReference type="STRING" id="41431.PCC8801_0162"/>
<accession>B7K1V9</accession>